<evidence type="ECO:0000313" key="1">
    <source>
        <dbReference type="EMBL" id="PSB41335.1"/>
    </source>
</evidence>
<keyword evidence="2" id="KW-1185">Reference proteome</keyword>
<comment type="caution">
    <text evidence="1">The sequence shown here is derived from an EMBL/GenBank/DDBJ whole genome shotgun (WGS) entry which is preliminary data.</text>
</comment>
<dbReference type="Proteomes" id="UP000238937">
    <property type="component" value="Unassembled WGS sequence"/>
</dbReference>
<organism evidence="1 2">
    <name type="scientific">Chamaesiphon polymorphus CCALA 037</name>
    <dbReference type="NCBI Taxonomy" id="2107692"/>
    <lineage>
        <taxon>Bacteria</taxon>
        <taxon>Bacillati</taxon>
        <taxon>Cyanobacteriota</taxon>
        <taxon>Cyanophyceae</taxon>
        <taxon>Gomontiellales</taxon>
        <taxon>Chamaesiphonaceae</taxon>
        <taxon>Chamaesiphon</taxon>
    </lineage>
</organism>
<keyword evidence="1" id="KW-0378">Hydrolase</keyword>
<sequence>MALTSDYPDNWTQIATAIKQAAGYRCDRCGLKCLPPARSYRHLDRSLRRRLSAQVHHVDRNPAHNDRANLVCVCAGCHLRLHRHHPKTTPGQLALKLKLPKVRRVRQKYRNFQLTLADLIERLPQLPSGLDRQLELDLDDRSLGDVLALDVSGAIESSDPKGDPGAPIATD</sequence>
<accession>A0A2T1F8K8</accession>
<keyword evidence="1" id="KW-0255">Endonuclease</keyword>
<protein>
    <submittedName>
        <fullName evidence="1">Restriction endonuclease</fullName>
    </submittedName>
</protein>
<reference evidence="1 2" key="1">
    <citation type="submission" date="2018-03" db="EMBL/GenBank/DDBJ databases">
        <title>The ancient ancestry and fast evolution of plastids.</title>
        <authorList>
            <person name="Moore K.R."/>
            <person name="Magnabosco C."/>
            <person name="Momper L."/>
            <person name="Gold D.A."/>
            <person name="Bosak T."/>
            <person name="Fournier G.P."/>
        </authorList>
    </citation>
    <scope>NUCLEOTIDE SEQUENCE [LARGE SCALE GENOMIC DNA]</scope>
    <source>
        <strain evidence="1 2">CCALA 037</strain>
    </source>
</reference>
<proteinExistence type="predicted"/>
<dbReference type="EMBL" id="PVWO01000634">
    <property type="protein sequence ID" value="PSB41335.1"/>
    <property type="molecule type" value="Genomic_DNA"/>
</dbReference>
<dbReference type="OrthoDB" id="161705at2"/>
<evidence type="ECO:0000313" key="2">
    <source>
        <dbReference type="Proteomes" id="UP000238937"/>
    </source>
</evidence>
<dbReference type="CDD" id="cd00085">
    <property type="entry name" value="HNHc"/>
    <property type="match status" value="1"/>
</dbReference>
<name>A0A2T1F8K8_9CYAN</name>
<gene>
    <name evidence="1" type="ORF">C7B77_27495</name>
</gene>
<dbReference type="RefSeq" id="WP_106312560.1">
    <property type="nucleotide sequence ID" value="NZ_PVWO01000634.1"/>
</dbReference>
<keyword evidence="1" id="KW-0540">Nuclease</keyword>
<dbReference type="AlphaFoldDB" id="A0A2T1F8K8"/>
<dbReference type="GO" id="GO:0004519">
    <property type="term" value="F:endonuclease activity"/>
    <property type="evidence" value="ECO:0007669"/>
    <property type="project" value="UniProtKB-KW"/>
</dbReference>
<dbReference type="InterPro" id="IPR003615">
    <property type="entry name" value="HNH_nuc"/>
</dbReference>